<evidence type="ECO:0000313" key="7">
    <source>
        <dbReference type="Proteomes" id="UP001595462"/>
    </source>
</evidence>
<dbReference type="InterPro" id="IPR037171">
    <property type="entry name" value="NagB/RpiA_transferase-like"/>
</dbReference>
<gene>
    <name evidence="6" type="ORF">ACFOSU_12295</name>
</gene>
<dbReference type="InterPro" id="IPR007324">
    <property type="entry name" value="Sugar-bd_dom_put"/>
</dbReference>
<keyword evidence="7" id="KW-1185">Reference proteome</keyword>
<evidence type="ECO:0000313" key="6">
    <source>
        <dbReference type="EMBL" id="MFC3104664.1"/>
    </source>
</evidence>
<reference evidence="7" key="1">
    <citation type="journal article" date="2019" name="Int. J. Syst. Evol. Microbiol.">
        <title>The Global Catalogue of Microorganisms (GCM) 10K type strain sequencing project: providing services to taxonomists for standard genome sequencing and annotation.</title>
        <authorList>
            <consortium name="The Broad Institute Genomics Platform"/>
            <consortium name="The Broad Institute Genome Sequencing Center for Infectious Disease"/>
            <person name="Wu L."/>
            <person name="Ma J."/>
        </authorList>
    </citation>
    <scope>NUCLEOTIDE SEQUENCE [LARGE SCALE GENOMIC DNA]</scope>
    <source>
        <strain evidence="7">KCTC 52640</strain>
    </source>
</reference>
<dbReference type="EMBL" id="JBHRSS010000004">
    <property type="protein sequence ID" value="MFC3104664.1"/>
    <property type="molecule type" value="Genomic_DNA"/>
</dbReference>
<evidence type="ECO:0000256" key="2">
    <source>
        <dbReference type="ARBA" id="ARBA00023015"/>
    </source>
</evidence>
<dbReference type="InterPro" id="IPR036388">
    <property type="entry name" value="WH-like_DNA-bd_sf"/>
</dbReference>
<evidence type="ECO:0000256" key="4">
    <source>
        <dbReference type="ARBA" id="ARBA00023163"/>
    </source>
</evidence>
<dbReference type="PANTHER" id="PTHR34294:SF1">
    <property type="entry name" value="TRANSCRIPTIONAL REGULATOR LSRR"/>
    <property type="match status" value="1"/>
</dbReference>
<protein>
    <submittedName>
        <fullName evidence="6">Sugar-binding transcriptional regulator</fullName>
    </submittedName>
</protein>
<dbReference type="Proteomes" id="UP001595462">
    <property type="component" value="Unassembled WGS sequence"/>
</dbReference>
<proteinExistence type="inferred from homology"/>
<keyword evidence="3" id="KW-0238">DNA-binding</keyword>
<dbReference type="InterPro" id="IPR051054">
    <property type="entry name" value="SorC_transcr_regulators"/>
</dbReference>
<evidence type="ECO:0000256" key="1">
    <source>
        <dbReference type="ARBA" id="ARBA00010466"/>
    </source>
</evidence>
<name>A0ABV7EPK4_9GAMM</name>
<evidence type="ECO:0000256" key="3">
    <source>
        <dbReference type="ARBA" id="ARBA00023125"/>
    </source>
</evidence>
<comment type="caution">
    <text evidence="6">The sequence shown here is derived from an EMBL/GenBank/DDBJ whole genome shotgun (WGS) entry which is preliminary data.</text>
</comment>
<dbReference type="Gene3D" id="1.10.10.10">
    <property type="entry name" value="Winged helix-like DNA-binding domain superfamily/Winged helix DNA-binding domain"/>
    <property type="match status" value="1"/>
</dbReference>
<organism evidence="6 7">
    <name type="scientific">Salinisphaera aquimarina</name>
    <dbReference type="NCBI Taxonomy" id="2094031"/>
    <lineage>
        <taxon>Bacteria</taxon>
        <taxon>Pseudomonadati</taxon>
        <taxon>Pseudomonadota</taxon>
        <taxon>Gammaproteobacteria</taxon>
        <taxon>Salinisphaerales</taxon>
        <taxon>Salinisphaeraceae</taxon>
        <taxon>Salinisphaera</taxon>
    </lineage>
</organism>
<feature type="domain" description="Sugar-binding" evidence="5">
    <location>
        <begin position="62"/>
        <end position="316"/>
    </location>
</feature>
<dbReference type="Gene3D" id="3.40.50.1360">
    <property type="match status" value="1"/>
</dbReference>
<evidence type="ECO:0000259" key="5">
    <source>
        <dbReference type="Pfam" id="PF04198"/>
    </source>
</evidence>
<keyword evidence="2" id="KW-0805">Transcription regulation</keyword>
<dbReference type="SUPFAM" id="SSF100950">
    <property type="entry name" value="NagB/RpiA/CoA transferase-like"/>
    <property type="match status" value="1"/>
</dbReference>
<dbReference type="Pfam" id="PF04198">
    <property type="entry name" value="Sugar-bind"/>
    <property type="match status" value="1"/>
</dbReference>
<comment type="similarity">
    <text evidence="1">Belongs to the SorC transcriptional regulatory family.</text>
</comment>
<dbReference type="PANTHER" id="PTHR34294">
    <property type="entry name" value="TRANSCRIPTIONAL REGULATOR-RELATED"/>
    <property type="match status" value="1"/>
</dbReference>
<accession>A0ABV7EPK4</accession>
<sequence length="324" mass="34229">MAGAKDTDDLAVQVAWLSYIGGYTQADIASRLSLSRAKVHRLISEAHAAGYVHVFIDRSPARLVALEDRVRDAFGLRQCTVVPDISDHEDRAPNVAAVGAAAARYLHGRFASGDIASLGLSWGRALSEMTRQLPRGQYSDLALVSLMGSLTLQSAINPFDVVYRLADITGGQGFFLPAPFMADSVEDKSVLVAQRSVSDALERARGVDLCCVGIGALLKEQPMFAQAVGLLGESDLADLQAAGAEGELLGHFLDSSGRLVDSPTNNRTIGLSLDELKGLDVMGVAAGEHKAPALIAVLNSGVLDYLIIDERAADAVCLLMDKAG</sequence>
<keyword evidence="4" id="KW-0804">Transcription</keyword>
<dbReference type="RefSeq" id="WP_380690008.1">
    <property type="nucleotide sequence ID" value="NZ_JBHRSS010000004.1"/>
</dbReference>